<evidence type="ECO:0000313" key="2">
    <source>
        <dbReference type="EMBL" id="MBP2403596.1"/>
    </source>
</evidence>
<protein>
    <submittedName>
        <fullName evidence="2">Tetratricopeptide (TPR) repeat protein</fullName>
    </submittedName>
</protein>
<dbReference type="InterPro" id="IPR011990">
    <property type="entry name" value="TPR-like_helical_dom_sf"/>
</dbReference>
<dbReference type="Gene3D" id="3.40.50.300">
    <property type="entry name" value="P-loop containing nucleotide triphosphate hydrolases"/>
    <property type="match status" value="1"/>
</dbReference>
<dbReference type="InterPro" id="IPR027417">
    <property type="entry name" value="P-loop_NTPase"/>
</dbReference>
<dbReference type="PRINTS" id="PR00364">
    <property type="entry name" value="DISEASERSIST"/>
</dbReference>
<accession>A0ABS4Y4E2</accession>
<dbReference type="InterPro" id="IPR042197">
    <property type="entry name" value="Apaf_helical"/>
</dbReference>
<dbReference type="EMBL" id="JAGIOH010000001">
    <property type="protein sequence ID" value="MBP2403596.1"/>
    <property type="molecule type" value="Genomic_DNA"/>
</dbReference>
<dbReference type="SUPFAM" id="SSF48452">
    <property type="entry name" value="TPR-like"/>
    <property type="match status" value="2"/>
</dbReference>
<dbReference type="GeneID" id="91569930"/>
<feature type="domain" description="AAA+ ATPase" evidence="1">
    <location>
        <begin position="52"/>
        <end position="196"/>
    </location>
</feature>
<organism evidence="2 3">
    <name type="scientific">Streptomyces syringium</name>
    <dbReference type="NCBI Taxonomy" id="76729"/>
    <lineage>
        <taxon>Bacteria</taxon>
        <taxon>Bacillati</taxon>
        <taxon>Actinomycetota</taxon>
        <taxon>Actinomycetes</taxon>
        <taxon>Kitasatosporales</taxon>
        <taxon>Streptomycetaceae</taxon>
        <taxon>Streptomyces</taxon>
    </lineage>
</organism>
<gene>
    <name evidence="2" type="ORF">JO379_003065</name>
</gene>
<dbReference type="Gene3D" id="1.10.8.430">
    <property type="entry name" value="Helical domain of apoptotic protease-activating factors"/>
    <property type="match status" value="1"/>
</dbReference>
<reference evidence="2 3" key="1">
    <citation type="submission" date="2021-03" db="EMBL/GenBank/DDBJ databases">
        <title>Sequencing the genomes of 1000 actinobacteria strains.</title>
        <authorList>
            <person name="Klenk H.-P."/>
        </authorList>
    </citation>
    <scope>NUCLEOTIDE SEQUENCE [LARGE SCALE GENOMIC DNA]</scope>
    <source>
        <strain evidence="2 3">DSM 41480</strain>
    </source>
</reference>
<dbReference type="Pfam" id="PF13191">
    <property type="entry name" value="AAA_16"/>
    <property type="match status" value="1"/>
</dbReference>
<comment type="caution">
    <text evidence="2">The sequence shown here is derived from an EMBL/GenBank/DDBJ whole genome shotgun (WGS) entry which is preliminary data.</text>
</comment>
<dbReference type="InterPro" id="IPR041664">
    <property type="entry name" value="AAA_16"/>
</dbReference>
<dbReference type="SUPFAM" id="SSF52540">
    <property type="entry name" value="P-loop containing nucleoside triphosphate hydrolases"/>
    <property type="match status" value="1"/>
</dbReference>
<dbReference type="PANTHER" id="PTHR47691:SF3">
    <property type="entry name" value="HTH-TYPE TRANSCRIPTIONAL REGULATOR RV0890C-RELATED"/>
    <property type="match status" value="1"/>
</dbReference>
<name>A0ABS4Y4E2_9ACTN</name>
<dbReference type="SMART" id="SM00028">
    <property type="entry name" value="TPR"/>
    <property type="match status" value="6"/>
</dbReference>
<proteinExistence type="predicted"/>
<dbReference type="SMART" id="SM00382">
    <property type="entry name" value="AAA"/>
    <property type="match status" value="1"/>
</dbReference>
<dbReference type="Pfam" id="PF13424">
    <property type="entry name" value="TPR_12"/>
    <property type="match status" value="2"/>
</dbReference>
<keyword evidence="3" id="KW-1185">Reference proteome</keyword>
<sequence>MIQGRDIGVTFSLPDRPPPALAGLPPCSTTFVGRDRQVRDLIEGLAPSTEGQVPVAVVTGPAGVGKTELVLQAAGHALRQPGWFPGGVLFVDLFGYDSARRVAPSQALVTLLHALGVPSEHVPPELPERAQLFRTVLATRAEAGRRVLMVLDNASSEEDVRHLLPSDEGTAVLISSRHTLAGLDARPHRLGLLPADAGVTLLRDVLRQACERDTRVSDAPQDAKRLTELCDGLPLALRIVASLLVDRPNRPLSSIREALEDGRSRLDTLSREERAVRAAFDLSYEQLSPGQARLFRLLCLNPGPDFSTEAAAQLNGSGIPEADRLLDGLARMHLVALGRTDGRWRLHDLVRLYAADCLRAEGDERDGGDSLHRLWLHYCGVSLDAKDRAFVNGDDAQPAESRFKCRADALDWLDAERHSLMAVALSTHRGGDDVVCVAIALHISPFLRDFRYLDDAVAVLDAAVRSSRKLKEPGDETILLTRLGLVYRDLRKLKKSMRAHARAIALSRKHKDLSGRASALNNLGLTLYDLRRFDEAVDAHAKAEKIFRRLADEHGAAQALSNIGETLTAVGRTGEAAAIHRRAAKIYRTSGDRLGYAQALGGLGMALRNDGKLNKAVAAHTEAVSLMRELDAPHPLAIELGNLGVGLFMVEKYKESRAAQEAALEIFERMGDRHGQAKVKGNIGLVRQKQEKWTKAAEAHTEAAELFAETGDDHGLAMELEHLAQALAPQGLLAEAFENFLLAAGLFEQVGDAGAARTAARWADVVWQVAEELSTGHG</sequence>
<dbReference type="PANTHER" id="PTHR47691">
    <property type="entry name" value="REGULATOR-RELATED"/>
    <property type="match status" value="1"/>
</dbReference>
<evidence type="ECO:0000313" key="3">
    <source>
        <dbReference type="Proteomes" id="UP001519291"/>
    </source>
</evidence>
<dbReference type="InterPro" id="IPR003593">
    <property type="entry name" value="AAA+_ATPase"/>
</dbReference>
<dbReference type="Proteomes" id="UP001519291">
    <property type="component" value="Unassembled WGS sequence"/>
</dbReference>
<dbReference type="Gene3D" id="1.25.40.10">
    <property type="entry name" value="Tetratricopeptide repeat domain"/>
    <property type="match status" value="2"/>
</dbReference>
<evidence type="ECO:0000259" key="1">
    <source>
        <dbReference type="SMART" id="SM00382"/>
    </source>
</evidence>
<dbReference type="RefSeq" id="WP_209515380.1">
    <property type="nucleotide sequence ID" value="NZ_JAGIOH010000001.1"/>
</dbReference>
<dbReference type="InterPro" id="IPR019734">
    <property type="entry name" value="TPR_rpt"/>
</dbReference>